<name>A0ABQ4N2X2_9BACL</name>
<dbReference type="EMBL" id="BOVJ01000034">
    <property type="protein sequence ID" value="GIQ62509.1"/>
    <property type="molecule type" value="Genomic_DNA"/>
</dbReference>
<evidence type="ECO:0000313" key="3">
    <source>
        <dbReference type="Proteomes" id="UP000680304"/>
    </source>
</evidence>
<proteinExistence type="predicted"/>
<comment type="caution">
    <text evidence="2">The sequence shown here is derived from an EMBL/GenBank/DDBJ whole genome shotgun (WGS) entry which is preliminary data.</text>
</comment>
<dbReference type="Proteomes" id="UP000680304">
    <property type="component" value="Unassembled WGS sequence"/>
</dbReference>
<evidence type="ECO:0000313" key="2">
    <source>
        <dbReference type="EMBL" id="GIQ62509.1"/>
    </source>
</evidence>
<dbReference type="RefSeq" id="WP_213527823.1">
    <property type="nucleotide sequence ID" value="NZ_BOVJ01000034.1"/>
</dbReference>
<protein>
    <submittedName>
        <fullName evidence="2">Uncharacterized protein</fullName>
    </submittedName>
</protein>
<sequence length="547" mass="60136">MAVATSPNAYTTGIRKALNERGIANSQIGYNPNTGYVTVGGQNFMKADKAYNGATYTNNAWNAYQQRQNQPQQTTTSQSTSQPTVQQYNPYSNLPTNPYTTQADEAIRAIMQFAQSQQRVDPYNTAQYQAFQAQSARRANEGIRAAQEALGSAGFGRSTALGERAQGIQNREAEYLETQVIPQILAQEEARRQQQFQNQLAALQPLLNQQTRADQQVQQDFANQYAIGELTGTFQSPQLRDLYNQVLQQKQAYAAATTPEERQAANAAANQLRAQIAALGGDPNLVGANVNYNTALGNAPSFGVRTLGGQQQDLANRQANLNAALAVGEASGRLISPQGDWGGLFRQANNPNTPLNLAGQQQQFQQSMALQQFQYQQLRDQIADEQWKQKFDEDVRRFGLQQALDEQIRLGGLDLDRAQLALQRAQLALQRSQFEADEAYRWTALDNELAQAANRNASQGNEYSGMTPNQVYNALISLYGGDTGRLPTVSEAITPEQKTQAQNIREQAFLSAIDAGLPDAQTDQLLALLGFTKSEIAEFSKKYGAGK</sequence>
<keyword evidence="3" id="KW-1185">Reference proteome</keyword>
<evidence type="ECO:0000256" key="1">
    <source>
        <dbReference type="SAM" id="MobiDB-lite"/>
    </source>
</evidence>
<gene>
    <name evidence="2" type="ORF">PACILC2_10770</name>
</gene>
<feature type="region of interest" description="Disordered" evidence="1">
    <location>
        <begin position="66"/>
        <end position="94"/>
    </location>
</feature>
<feature type="compositionally biased region" description="Low complexity" evidence="1">
    <location>
        <begin position="66"/>
        <end position="87"/>
    </location>
</feature>
<reference evidence="2 3" key="1">
    <citation type="submission" date="2021-04" db="EMBL/GenBank/DDBJ databases">
        <title>Draft genome sequence of Paenibacillus cisolokensis, LC2-13A.</title>
        <authorList>
            <person name="Uke A."/>
            <person name="Chhe C."/>
            <person name="Baramee S."/>
            <person name="Kosugi A."/>
        </authorList>
    </citation>
    <scope>NUCLEOTIDE SEQUENCE [LARGE SCALE GENOMIC DNA]</scope>
    <source>
        <strain evidence="2 3">LC2-13A</strain>
    </source>
</reference>
<accession>A0ABQ4N2X2</accession>
<organism evidence="2 3">
    <name type="scientific">Paenibacillus cisolokensis</name>
    <dbReference type="NCBI Taxonomy" id="1658519"/>
    <lineage>
        <taxon>Bacteria</taxon>
        <taxon>Bacillati</taxon>
        <taxon>Bacillota</taxon>
        <taxon>Bacilli</taxon>
        <taxon>Bacillales</taxon>
        <taxon>Paenibacillaceae</taxon>
        <taxon>Paenibacillus</taxon>
    </lineage>
</organism>